<dbReference type="Proteomes" id="UP001178508">
    <property type="component" value="Chromosome 5"/>
</dbReference>
<feature type="transmembrane region" description="Helical" evidence="1">
    <location>
        <begin position="7"/>
        <end position="33"/>
    </location>
</feature>
<reference evidence="2" key="1">
    <citation type="submission" date="2023-08" db="EMBL/GenBank/DDBJ databases">
        <authorList>
            <person name="Alioto T."/>
            <person name="Alioto T."/>
            <person name="Gomez Garrido J."/>
        </authorList>
    </citation>
    <scope>NUCLEOTIDE SEQUENCE</scope>
</reference>
<evidence type="ECO:0000313" key="3">
    <source>
        <dbReference type="Proteomes" id="UP001178508"/>
    </source>
</evidence>
<keyword evidence="1" id="KW-1133">Transmembrane helix</keyword>
<proteinExistence type="predicted"/>
<sequence length="56" mass="6147">KKNLKEVVLLHTATQQLLAFVSALFLLLLWFVLTCPGACLDQNSVLLCPAARPPVE</sequence>
<gene>
    <name evidence="2" type="ORF">XNOV1_A033314</name>
</gene>
<keyword evidence="1" id="KW-0812">Transmembrane</keyword>
<keyword evidence="3" id="KW-1185">Reference proteome</keyword>
<evidence type="ECO:0000313" key="2">
    <source>
        <dbReference type="EMBL" id="CAJ1057467.1"/>
    </source>
</evidence>
<name>A0AAV1FAB9_XYRNO</name>
<feature type="non-terminal residue" evidence="2">
    <location>
        <position position="56"/>
    </location>
</feature>
<feature type="non-terminal residue" evidence="2">
    <location>
        <position position="1"/>
    </location>
</feature>
<dbReference type="EMBL" id="OY660868">
    <property type="protein sequence ID" value="CAJ1057467.1"/>
    <property type="molecule type" value="Genomic_DNA"/>
</dbReference>
<dbReference type="AlphaFoldDB" id="A0AAV1FAB9"/>
<organism evidence="2 3">
    <name type="scientific">Xyrichtys novacula</name>
    <name type="common">Pearly razorfish</name>
    <name type="synonym">Hemipteronotus novacula</name>
    <dbReference type="NCBI Taxonomy" id="13765"/>
    <lineage>
        <taxon>Eukaryota</taxon>
        <taxon>Metazoa</taxon>
        <taxon>Chordata</taxon>
        <taxon>Craniata</taxon>
        <taxon>Vertebrata</taxon>
        <taxon>Euteleostomi</taxon>
        <taxon>Actinopterygii</taxon>
        <taxon>Neopterygii</taxon>
        <taxon>Teleostei</taxon>
        <taxon>Neoteleostei</taxon>
        <taxon>Acanthomorphata</taxon>
        <taxon>Eupercaria</taxon>
        <taxon>Labriformes</taxon>
        <taxon>Labridae</taxon>
        <taxon>Xyrichtys</taxon>
    </lineage>
</organism>
<accession>A0AAV1FAB9</accession>
<evidence type="ECO:0000256" key="1">
    <source>
        <dbReference type="SAM" id="Phobius"/>
    </source>
</evidence>
<keyword evidence="1" id="KW-0472">Membrane</keyword>
<protein>
    <submittedName>
        <fullName evidence="2">Uncharacterized protein</fullName>
    </submittedName>
</protein>